<dbReference type="RefSeq" id="XP_018298806.1">
    <property type="nucleotide sequence ID" value="XM_018434395.1"/>
</dbReference>
<feature type="compositionally biased region" description="Acidic residues" evidence="1">
    <location>
        <begin position="269"/>
        <end position="303"/>
    </location>
</feature>
<proteinExistence type="predicted"/>
<dbReference type="InterPro" id="IPR032675">
    <property type="entry name" value="LRR_dom_sf"/>
</dbReference>
<dbReference type="OrthoDB" id="10349338at2759"/>
<dbReference type="GeneID" id="28995301"/>
<sequence>MLVSELPFEILANIAAFSSQETKLQCTVICKAWQIPFQDSLWDTVKITDNKDDGNSVLDRITDLSKLYKKNGHRVRSLILYMDSYICGSQLQTAQEYFQRIKHLSIQQKTLHWRVSGNFTNWRAWRSLTHLEIEISKLNHGRKMDKTFEILSFLPQLTSLHIIDSGQTSQYRFTWRTMDFLHGCLPRLQTLQTKIPLIDIPIHQIKQMTNIVPAETITKVNLSLKYSSFGWVYYSNLKYPNIHTLGLLTRRQMDDYEEDSMSTSRLSNDEDMSDDDNDMIYSDDDGDQDTSEDDIEDENISDDEISDYTLEDVTKMFSTLPYFFPSLKKLEMNKNLMSKGEHDLFWKLIRKFGVSLKYLNHKCCSILMDMHNPETTVIDYVEAFSLNIETLYYQVDPNPMMQQPNMTAHPMLIHYYLYLTELNIRLYTEDMALDVLLNHCYSLKRLFLSVNELTICEDAAYRLDPHNLERLELYGVKARTSLFNYLSVRCENLTHMVFCNVRIFGPISQETGNICLDMRYTRFKVLRLGNVRFYSERDLGLAEYEYKDRMIHLITIEQIESMHNKTSPSNSLLQVPKAPTIEQLWFLYFKDKKRREGCFIAQKLNRSQARLIQDYFRMFERINKRPCDHKGNKYSKDEPEENCYWADHPPRGYVTLRCGYVANYSGKSIFESKFVTCN</sequence>
<evidence type="ECO:0008006" key="4">
    <source>
        <dbReference type="Google" id="ProtNLM"/>
    </source>
</evidence>
<organism evidence="2 3">
    <name type="scientific">Phycomyces blakesleeanus (strain ATCC 8743b / DSM 1359 / FGSC 10004 / NBRC 33097 / NRRL 1555)</name>
    <dbReference type="NCBI Taxonomy" id="763407"/>
    <lineage>
        <taxon>Eukaryota</taxon>
        <taxon>Fungi</taxon>
        <taxon>Fungi incertae sedis</taxon>
        <taxon>Mucoromycota</taxon>
        <taxon>Mucoromycotina</taxon>
        <taxon>Mucoromycetes</taxon>
        <taxon>Mucorales</taxon>
        <taxon>Phycomycetaceae</taxon>
        <taxon>Phycomyces</taxon>
    </lineage>
</organism>
<dbReference type="AlphaFoldDB" id="A0A162Q7H6"/>
<keyword evidence="3" id="KW-1185">Reference proteome</keyword>
<accession>A0A162Q7H6</accession>
<dbReference type="Gene3D" id="3.80.10.10">
    <property type="entry name" value="Ribonuclease Inhibitor"/>
    <property type="match status" value="1"/>
</dbReference>
<dbReference type="Proteomes" id="UP000077315">
    <property type="component" value="Unassembled WGS sequence"/>
</dbReference>
<feature type="region of interest" description="Disordered" evidence="1">
    <location>
        <begin position="258"/>
        <end position="303"/>
    </location>
</feature>
<evidence type="ECO:0000313" key="3">
    <source>
        <dbReference type="Proteomes" id="UP000077315"/>
    </source>
</evidence>
<protein>
    <recommendedName>
        <fullName evidence="4">F-box domain-containing protein</fullName>
    </recommendedName>
</protein>
<evidence type="ECO:0000313" key="2">
    <source>
        <dbReference type="EMBL" id="OAD80766.1"/>
    </source>
</evidence>
<name>A0A162Q7H6_PHYB8</name>
<evidence type="ECO:0000256" key="1">
    <source>
        <dbReference type="SAM" id="MobiDB-lite"/>
    </source>
</evidence>
<dbReference type="VEuPathDB" id="FungiDB:PHYBLDRAFT_161405"/>
<gene>
    <name evidence="2" type="ORF">PHYBLDRAFT_161405</name>
</gene>
<dbReference type="EMBL" id="KV440971">
    <property type="protein sequence ID" value="OAD80766.1"/>
    <property type="molecule type" value="Genomic_DNA"/>
</dbReference>
<dbReference type="SUPFAM" id="SSF52047">
    <property type="entry name" value="RNI-like"/>
    <property type="match status" value="1"/>
</dbReference>
<dbReference type="InParanoid" id="A0A162Q7H6"/>
<reference evidence="3" key="1">
    <citation type="submission" date="2015-06" db="EMBL/GenBank/DDBJ databases">
        <title>Expansion of signal transduction pathways in fungi by whole-genome duplication.</title>
        <authorList>
            <consortium name="DOE Joint Genome Institute"/>
            <person name="Corrochano L.M."/>
            <person name="Kuo A."/>
            <person name="Marcet-Houben M."/>
            <person name="Polaino S."/>
            <person name="Salamov A."/>
            <person name="Villalobos J.M."/>
            <person name="Alvarez M.I."/>
            <person name="Avalos J."/>
            <person name="Benito E.P."/>
            <person name="Benoit I."/>
            <person name="Burger G."/>
            <person name="Camino L.P."/>
            <person name="Canovas D."/>
            <person name="Cerda-Olmedo E."/>
            <person name="Cheng J.-F."/>
            <person name="Dominguez A."/>
            <person name="Elias M."/>
            <person name="Eslava A.P."/>
            <person name="Glaser F."/>
            <person name="Grimwood J."/>
            <person name="Gutierrez G."/>
            <person name="Heitman J."/>
            <person name="Henrissat B."/>
            <person name="Iturriaga E.A."/>
            <person name="Lang B.F."/>
            <person name="Lavin J.L."/>
            <person name="Lee S."/>
            <person name="Li W."/>
            <person name="Lindquist E."/>
            <person name="Lopez-Garcia S."/>
            <person name="Luque E.M."/>
            <person name="Marcos A.T."/>
            <person name="Martin J."/>
            <person name="McCluskey K."/>
            <person name="Medina H.R."/>
            <person name="Miralles-Duran A."/>
            <person name="Miyazaki A."/>
            <person name="Munoz-Torres E."/>
            <person name="Oguiza J.A."/>
            <person name="Ohm R."/>
            <person name="Olmedo M."/>
            <person name="Orejas M."/>
            <person name="Ortiz-Castellanos L."/>
            <person name="Pisabarro A.G."/>
            <person name="Rodriguez-Romero J."/>
            <person name="Ruiz-Herrera J."/>
            <person name="Ruiz-Vazquez R."/>
            <person name="Sanz C."/>
            <person name="Schackwitz W."/>
            <person name="Schmutz J."/>
            <person name="Shahriari M."/>
            <person name="Shelest E."/>
            <person name="Silva-Franco F."/>
            <person name="Soanes D."/>
            <person name="Syed K."/>
            <person name="Tagua V.G."/>
            <person name="Talbot N.J."/>
            <person name="Thon M."/>
            <person name="De vries R.P."/>
            <person name="Wiebenga A."/>
            <person name="Yadav J.S."/>
            <person name="Braun E.L."/>
            <person name="Baker S."/>
            <person name="Garre V."/>
            <person name="Horwitz B."/>
            <person name="Torres-Martinez S."/>
            <person name="Idnurm A."/>
            <person name="Herrera-Estrella A."/>
            <person name="Gabaldon T."/>
            <person name="Grigoriev I.V."/>
        </authorList>
    </citation>
    <scope>NUCLEOTIDE SEQUENCE [LARGE SCALE GENOMIC DNA]</scope>
    <source>
        <strain evidence="3">NRRL 1555(-)</strain>
    </source>
</reference>